<dbReference type="InterPro" id="IPR007163">
    <property type="entry name" value="VCA0040-like"/>
</dbReference>
<keyword evidence="1" id="KW-0472">Membrane</keyword>
<evidence type="ECO:0000313" key="3">
    <source>
        <dbReference type="Proteomes" id="UP000077881"/>
    </source>
</evidence>
<feature type="transmembrane region" description="Helical" evidence="1">
    <location>
        <begin position="223"/>
        <end position="241"/>
    </location>
</feature>
<feature type="transmembrane region" description="Helical" evidence="1">
    <location>
        <begin position="192"/>
        <end position="211"/>
    </location>
</feature>
<keyword evidence="1" id="KW-1133">Transmembrane helix</keyword>
<sequence length="277" mass="30241">MEWKNLYRGFLIGATDLIPGVSGGTIAFILGIYERLLKSISGFFSRDWKRYIGFLFPLVLGMGTALIVLSKGIDYLLTEHKEPTQFFFMGLVLGVLPYLVKQAEVKRNFSAKHYIVLVIMAILLASLGFLHTEENVEPITSLNMSTAIGLFFSGWLASMAMLLPGISGSFVLLLLGVYSTAINALSTLNIPLIITIGAGVIIGFIVSSKGIQYFLSHFPHITYAIIIGMIFGSVFVIYPGMASGTTLVISFLTFLLGFILTFSLSLIKKPSSDLKNA</sequence>
<dbReference type="Pfam" id="PF04018">
    <property type="entry name" value="VCA0040-like"/>
    <property type="match status" value="1"/>
</dbReference>
<feature type="transmembrane region" description="Helical" evidence="1">
    <location>
        <begin position="6"/>
        <end position="30"/>
    </location>
</feature>
<feature type="transmembrane region" description="Helical" evidence="1">
    <location>
        <begin position="51"/>
        <end position="73"/>
    </location>
</feature>
<dbReference type="PATRIC" id="fig|217031.6.peg.1116"/>
<name>A0A178A152_9BACI</name>
<evidence type="ECO:0000256" key="1">
    <source>
        <dbReference type="SAM" id="Phobius"/>
    </source>
</evidence>
<dbReference type="PANTHER" id="PTHR37308">
    <property type="entry name" value="INTEGRAL MEMBRANE PROTEIN"/>
    <property type="match status" value="1"/>
</dbReference>
<feature type="transmembrane region" description="Helical" evidence="1">
    <location>
        <begin position="85"/>
        <end position="101"/>
    </location>
</feature>
<protein>
    <submittedName>
        <fullName evidence="2">Membrane protein</fullName>
    </submittedName>
</protein>
<reference evidence="2 3" key="1">
    <citation type="submission" date="2015-05" db="EMBL/GenBank/DDBJ databases">
        <title>Comparison of genome.</title>
        <authorList>
            <person name="Zheng Z."/>
            <person name="Sun M."/>
        </authorList>
    </citation>
    <scope>NUCLEOTIDE SEQUENCE [LARGE SCALE GENOMIC DNA]</scope>
    <source>
        <strain evidence="2 3">G25-74</strain>
    </source>
</reference>
<dbReference type="Proteomes" id="UP000077881">
    <property type="component" value="Unassembled WGS sequence"/>
</dbReference>
<dbReference type="AlphaFoldDB" id="A0A178A152"/>
<proteinExistence type="predicted"/>
<dbReference type="RefSeq" id="WP_057984624.1">
    <property type="nucleotide sequence ID" value="NZ_JAGGKH010000031.1"/>
</dbReference>
<dbReference type="OrthoDB" id="9793746at2"/>
<gene>
    <name evidence="2" type="ORF">ABB05_05160</name>
</gene>
<feature type="transmembrane region" description="Helical" evidence="1">
    <location>
        <begin position="247"/>
        <end position="267"/>
    </location>
</feature>
<organism evidence="2 3">
    <name type="scientific">Lederbergia galactosidilytica</name>
    <dbReference type="NCBI Taxonomy" id="217031"/>
    <lineage>
        <taxon>Bacteria</taxon>
        <taxon>Bacillati</taxon>
        <taxon>Bacillota</taxon>
        <taxon>Bacilli</taxon>
        <taxon>Bacillales</taxon>
        <taxon>Bacillaceae</taxon>
        <taxon>Lederbergia</taxon>
    </lineage>
</organism>
<keyword evidence="1" id="KW-0812">Transmembrane</keyword>
<accession>A0A178A152</accession>
<feature type="transmembrane region" description="Helical" evidence="1">
    <location>
        <begin position="113"/>
        <end position="130"/>
    </location>
</feature>
<dbReference type="PANTHER" id="PTHR37308:SF1">
    <property type="entry name" value="POLYPRENYL-PHOSPHATE TRANSPORTER"/>
    <property type="match status" value="1"/>
</dbReference>
<dbReference type="EMBL" id="LDJR01000028">
    <property type="protein sequence ID" value="OAK73831.1"/>
    <property type="molecule type" value="Genomic_DNA"/>
</dbReference>
<evidence type="ECO:0000313" key="2">
    <source>
        <dbReference type="EMBL" id="OAK73831.1"/>
    </source>
</evidence>
<dbReference type="STRING" id="217031.ABB05_05160"/>
<keyword evidence="3" id="KW-1185">Reference proteome</keyword>
<comment type="caution">
    <text evidence="2">The sequence shown here is derived from an EMBL/GenBank/DDBJ whole genome shotgun (WGS) entry which is preliminary data.</text>
</comment>